<gene>
    <name evidence="1" type="ORF">CRP01_08020</name>
</gene>
<sequence>MKKISLIVALLMVVLALGLGSCKKDKMVLIRIENGTGHDMTAITVGGPEDTHEYEDLKEGDKSDYKVYQKAYRYAYLSFKIGDSDFVVQPIDYVGESLLEPGKYTYLVTISDLDTPWANIDLK</sequence>
<comment type="caution">
    <text evidence="1">The sequence shown here is derived from an EMBL/GenBank/DDBJ whole genome shotgun (WGS) entry which is preliminary data.</text>
</comment>
<accession>A0A2D0NF94</accession>
<evidence type="ECO:0000313" key="2">
    <source>
        <dbReference type="Proteomes" id="UP000223913"/>
    </source>
</evidence>
<keyword evidence="2" id="KW-1185">Reference proteome</keyword>
<name>A0A2D0NF94_FLAN2</name>
<dbReference type="AlphaFoldDB" id="A0A2D0NF94"/>
<evidence type="ECO:0000313" key="1">
    <source>
        <dbReference type="EMBL" id="PHN07162.1"/>
    </source>
</evidence>
<dbReference type="EMBL" id="PDUD01000011">
    <property type="protein sequence ID" value="PHN07162.1"/>
    <property type="molecule type" value="Genomic_DNA"/>
</dbReference>
<dbReference type="RefSeq" id="WP_099149497.1">
    <property type="nucleotide sequence ID" value="NZ_PDUD01000011.1"/>
</dbReference>
<reference evidence="1 2" key="1">
    <citation type="submission" date="2017-10" db="EMBL/GenBank/DDBJ databases">
        <title>The draft genome sequence of Lewinella nigricans NBRC 102662.</title>
        <authorList>
            <person name="Wang K."/>
        </authorList>
    </citation>
    <scope>NUCLEOTIDE SEQUENCE [LARGE SCALE GENOMIC DNA]</scope>
    <source>
        <strain evidence="1 2">NBRC 102662</strain>
    </source>
</reference>
<organism evidence="1 2">
    <name type="scientific">Flavilitoribacter nigricans (strain ATCC 23147 / DSM 23189 / NBRC 102662 / NCIMB 1420 / SS-2)</name>
    <name type="common">Lewinella nigricans</name>
    <dbReference type="NCBI Taxonomy" id="1122177"/>
    <lineage>
        <taxon>Bacteria</taxon>
        <taxon>Pseudomonadati</taxon>
        <taxon>Bacteroidota</taxon>
        <taxon>Saprospiria</taxon>
        <taxon>Saprospirales</taxon>
        <taxon>Lewinellaceae</taxon>
        <taxon>Flavilitoribacter</taxon>
    </lineage>
</organism>
<dbReference type="OrthoDB" id="980950at2"/>
<proteinExistence type="predicted"/>
<dbReference type="Proteomes" id="UP000223913">
    <property type="component" value="Unassembled WGS sequence"/>
</dbReference>
<protein>
    <submittedName>
        <fullName evidence="1">Uncharacterized protein</fullName>
    </submittedName>
</protein>
<dbReference type="PROSITE" id="PS51257">
    <property type="entry name" value="PROKAR_LIPOPROTEIN"/>
    <property type="match status" value="1"/>
</dbReference>